<evidence type="ECO:0000256" key="5">
    <source>
        <dbReference type="ARBA" id="ARBA00023014"/>
    </source>
</evidence>
<dbReference type="PANTHER" id="PTHR43409:SF16">
    <property type="entry name" value="SLR0320 PROTEIN"/>
    <property type="match status" value="1"/>
</dbReference>
<dbReference type="eggNOG" id="COG1032">
    <property type="taxonomic scope" value="Bacteria"/>
</dbReference>
<dbReference type="InterPro" id="IPR007197">
    <property type="entry name" value="rSAM"/>
</dbReference>
<dbReference type="GO" id="GO:0051536">
    <property type="term" value="F:iron-sulfur cluster binding"/>
    <property type="evidence" value="ECO:0007669"/>
    <property type="project" value="UniProtKB-KW"/>
</dbReference>
<feature type="domain" description="Radical SAM core" evidence="7">
    <location>
        <begin position="169"/>
        <end position="397"/>
    </location>
</feature>
<dbReference type="InterPro" id="IPR006158">
    <property type="entry name" value="Cobalamin-bd"/>
</dbReference>
<dbReference type="SUPFAM" id="SSF102114">
    <property type="entry name" value="Radical SAM enzymes"/>
    <property type="match status" value="1"/>
</dbReference>
<proteinExistence type="predicted"/>
<evidence type="ECO:0000256" key="4">
    <source>
        <dbReference type="ARBA" id="ARBA00023004"/>
    </source>
</evidence>
<dbReference type="Proteomes" id="UP000008641">
    <property type="component" value="Chromosome"/>
</dbReference>
<dbReference type="Gene3D" id="3.40.50.280">
    <property type="entry name" value="Cobalamin-binding domain"/>
    <property type="match status" value="1"/>
</dbReference>
<dbReference type="InterPro" id="IPR058240">
    <property type="entry name" value="rSAM_sf"/>
</dbReference>
<keyword evidence="2" id="KW-0949">S-adenosyl-L-methionine</keyword>
<evidence type="ECO:0000256" key="2">
    <source>
        <dbReference type="ARBA" id="ARBA00022691"/>
    </source>
</evidence>
<dbReference type="SFLD" id="SFLDG01082">
    <property type="entry name" value="B12-binding_domain_containing"/>
    <property type="match status" value="1"/>
</dbReference>
<gene>
    <name evidence="8" type="ordered locus">Weevi_2072</name>
</gene>
<feature type="domain" description="B12-binding" evidence="6">
    <location>
        <begin position="3"/>
        <end position="132"/>
    </location>
</feature>
<dbReference type="InterPro" id="IPR036724">
    <property type="entry name" value="Cobalamin-bd_sf"/>
</dbReference>
<dbReference type="GO" id="GO:0003824">
    <property type="term" value="F:catalytic activity"/>
    <property type="evidence" value="ECO:0007669"/>
    <property type="project" value="InterPro"/>
</dbReference>
<reference evidence="9" key="2">
    <citation type="journal article" date="2011" name="Stand. Genomic Sci.">
        <title>Complete genome sequence of Weeksella virosa type strain (9751T).</title>
        <authorList>
            <person name="Lang E."/>
            <person name="Teshima H."/>
            <person name="Lucas S."/>
            <person name="Lapidus A."/>
            <person name="Hammon N."/>
            <person name="Deshpande S."/>
            <person name="Nolan M."/>
            <person name="Cheng J."/>
            <person name="Pitluck S."/>
            <person name="Liolios K."/>
            <person name="Pagani I."/>
            <person name="Mikhailova N."/>
            <person name="Ivanova N."/>
            <person name="Mavromatis K."/>
            <person name="Pati A."/>
            <person name="Tapia R."/>
            <person name="Han C."/>
            <person name="Goodwin L."/>
            <person name="Chen A."/>
            <person name="Palaniappan K."/>
            <person name="Land M."/>
            <person name="Hauser L."/>
            <person name="Chang Y."/>
            <person name="Jeffries C."/>
            <person name="Brambilla E."/>
            <person name="Kopitz M."/>
            <person name="Rohde M."/>
            <person name="Goker M."/>
            <person name="Tindall B."/>
            <person name="Detter J."/>
            <person name="Woyke T."/>
            <person name="Bristow J."/>
            <person name="Eisen J."/>
            <person name="Markowitz V."/>
            <person name="Hugenholtz P."/>
            <person name="Klenk H."/>
            <person name="Kyrpides N."/>
        </authorList>
    </citation>
    <scope>NUCLEOTIDE SEQUENCE [LARGE SCALE GENOMIC DNA]</scope>
    <source>
        <strain evidence="9">ATCC 43766 / DSM 16922 / JCM 21250 / NBRC 16016 / NCTC 11634 / CL345/78</strain>
    </source>
</reference>
<dbReference type="KEGG" id="wvi:Weevi_2072"/>
<dbReference type="PANTHER" id="PTHR43409">
    <property type="entry name" value="ANAEROBIC MAGNESIUM-PROTOPORPHYRIN IX MONOMETHYL ESTER CYCLASE-RELATED"/>
    <property type="match status" value="1"/>
</dbReference>
<dbReference type="Pfam" id="PF02310">
    <property type="entry name" value="B12-binding"/>
    <property type="match status" value="1"/>
</dbReference>
<dbReference type="AlphaFoldDB" id="F0P1U9"/>
<dbReference type="SMART" id="SM00729">
    <property type="entry name" value="Elp3"/>
    <property type="match status" value="1"/>
</dbReference>
<dbReference type="CDD" id="cd02068">
    <property type="entry name" value="radical_SAM_B12_BD"/>
    <property type="match status" value="1"/>
</dbReference>
<keyword evidence="3" id="KW-0479">Metal-binding</keyword>
<dbReference type="InterPro" id="IPR006638">
    <property type="entry name" value="Elp3/MiaA/NifB-like_rSAM"/>
</dbReference>
<dbReference type="STRING" id="865938.Weevi_2072"/>
<dbReference type="Gene3D" id="3.80.30.20">
    <property type="entry name" value="tm_1862 like domain"/>
    <property type="match status" value="1"/>
</dbReference>
<evidence type="ECO:0000313" key="8">
    <source>
        <dbReference type="EMBL" id="ADX68746.1"/>
    </source>
</evidence>
<protein>
    <submittedName>
        <fullName evidence="8">Cobalamin B12-binding domain protein</fullName>
    </submittedName>
</protein>
<organism evidence="8 9">
    <name type="scientific">Weeksella virosa (strain ATCC 43766 / DSM 16922 / JCM 21250 / CCUG 30538 / CDC 9751 / IAM 14551 / NBRC 16016 / NCTC 11634 / CL345/78)</name>
    <dbReference type="NCBI Taxonomy" id="865938"/>
    <lineage>
        <taxon>Bacteria</taxon>
        <taxon>Pseudomonadati</taxon>
        <taxon>Bacteroidota</taxon>
        <taxon>Flavobacteriia</taxon>
        <taxon>Flavobacteriales</taxon>
        <taxon>Weeksellaceae</taxon>
        <taxon>Weeksella</taxon>
    </lineage>
</organism>
<dbReference type="RefSeq" id="WP_013599134.1">
    <property type="nucleotide sequence ID" value="NC_015144.1"/>
</dbReference>
<keyword evidence="5" id="KW-0411">Iron-sulfur</keyword>
<dbReference type="GO" id="GO:0031419">
    <property type="term" value="F:cobalamin binding"/>
    <property type="evidence" value="ECO:0007669"/>
    <property type="project" value="InterPro"/>
</dbReference>
<dbReference type="PROSITE" id="PS51918">
    <property type="entry name" value="RADICAL_SAM"/>
    <property type="match status" value="1"/>
</dbReference>
<dbReference type="SUPFAM" id="SSF52242">
    <property type="entry name" value="Cobalamin (vitamin B12)-binding domain"/>
    <property type="match status" value="1"/>
</dbReference>
<dbReference type="OrthoDB" id="9801424at2"/>
<keyword evidence="9" id="KW-1185">Reference proteome</keyword>
<evidence type="ECO:0000259" key="7">
    <source>
        <dbReference type="PROSITE" id="PS51918"/>
    </source>
</evidence>
<dbReference type="EMBL" id="CP002455">
    <property type="protein sequence ID" value="ADX68746.1"/>
    <property type="molecule type" value="Genomic_DNA"/>
</dbReference>
<dbReference type="InterPro" id="IPR051198">
    <property type="entry name" value="BchE-like"/>
</dbReference>
<sequence>MHPKVLLTTLNAKYIHLNLAIRILYDLTHERGNIDWKEFTIKSNFQSVAEECSRYDVVCFSCYIWNITQTLEVAKLIKGLSPDTKILLGGPEVSYEYDEIIALDCVDFIIVGEGEIPFEEFLDHYPEVEKVSNLVYKKNKEVFFNKQNITFDINRLEGRNPYIYDDPKELAQKVCYIETSRGCPYKCEFCLASLDNKMRYLPTETIHENLLYLMKHGKTIKFLDRTFNIKRDFTISLFQFILENYREGNVFQFEITADIVHPDIIKFVNEYVPKNLFRFEIGIQTVNQASNREVSRKQNFDKTSNVILQLKDKIEMHLDLIVGLPLEYLQDLKYSFESTFKLYPPELQLGFLKFLKGTPVRQKYENYGYKFDPAPPYQIIESNFLSQKDLANITALEHALEIYWNKPRAIETLTYISETDSIFDYLMKLGNYFTERLSYKHTLNQVYETLYTFTKKYYNSSILLQLIAIDYYTQHKSNPKDLFEIEEELAMDYSAIATHPKSRFVNFSIDFDWIIWKTERRIVKAQNLWIIEYITNSHNIVHPPVGTSLQLVL</sequence>
<evidence type="ECO:0000256" key="1">
    <source>
        <dbReference type="ARBA" id="ARBA00001966"/>
    </source>
</evidence>
<evidence type="ECO:0000256" key="3">
    <source>
        <dbReference type="ARBA" id="ARBA00022723"/>
    </source>
</evidence>
<dbReference type="HOGENOM" id="CLU_021572_1_0_10"/>
<dbReference type="SFLD" id="SFLDS00029">
    <property type="entry name" value="Radical_SAM"/>
    <property type="match status" value="1"/>
</dbReference>
<accession>F0P1U9</accession>
<reference evidence="8 9" key="1">
    <citation type="journal article" date="2011" name="Stand. Genomic Sci.">
        <title>Complete genome sequence of Weeksella virosa type strain (9751).</title>
        <authorList>
            <person name="Lang E."/>
            <person name="Teshima H."/>
            <person name="Lucas S."/>
            <person name="Lapidus A."/>
            <person name="Hammon N."/>
            <person name="Deshpande S."/>
            <person name="Nolan M."/>
            <person name="Cheng J.F."/>
            <person name="Pitluck S."/>
            <person name="Liolios K."/>
            <person name="Pagani I."/>
            <person name="Mikhailova N."/>
            <person name="Ivanova N."/>
            <person name="Mavromatis K."/>
            <person name="Pati A."/>
            <person name="Tapia R."/>
            <person name="Han C."/>
            <person name="Goodwin L."/>
            <person name="Chen A."/>
            <person name="Palaniappan K."/>
            <person name="Land M."/>
            <person name="Hauser L."/>
            <person name="Chang Y.J."/>
            <person name="Jeffries C.D."/>
            <person name="Brambilla E.M."/>
            <person name="Kopitz M."/>
            <person name="Rohde M."/>
            <person name="Goker M."/>
            <person name="Tindall B.J."/>
            <person name="Detter J.C."/>
            <person name="Woyke T."/>
            <person name="Bristow J."/>
            <person name="Eisen J.A."/>
            <person name="Markowitz V."/>
            <person name="Hugenholtz P."/>
            <person name="Klenk H.P."/>
            <person name="Kyrpides N.C."/>
        </authorList>
    </citation>
    <scope>NUCLEOTIDE SEQUENCE [LARGE SCALE GENOMIC DNA]</scope>
    <source>
        <strain evidence="9">ATCC 43766 / DSM 16922 / JCM 21250 / NBRC 16016 / NCTC 11634 / CL345/78</strain>
    </source>
</reference>
<dbReference type="InterPro" id="IPR025288">
    <property type="entry name" value="DUF4080"/>
</dbReference>
<dbReference type="Pfam" id="PF04055">
    <property type="entry name" value="Radical_SAM"/>
    <property type="match status" value="1"/>
</dbReference>
<evidence type="ECO:0000259" key="6">
    <source>
        <dbReference type="PROSITE" id="PS51332"/>
    </source>
</evidence>
<dbReference type="GO" id="GO:0046872">
    <property type="term" value="F:metal ion binding"/>
    <property type="evidence" value="ECO:0007669"/>
    <property type="project" value="UniProtKB-KW"/>
</dbReference>
<dbReference type="PROSITE" id="PS51332">
    <property type="entry name" value="B12_BINDING"/>
    <property type="match status" value="1"/>
</dbReference>
<dbReference type="InterPro" id="IPR023404">
    <property type="entry name" value="rSAM_horseshoe"/>
</dbReference>
<evidence type="ECO:0000313" key="9">
    <source>
        <dbReference type="Proteomes" id="UP000008641"/>
    </source>
</evidence>
<name>F0P1U9_WEEVC</name>
<dbReference type="Pfam" id="PF13311">
    <property type="entry name" value="DUF4080"/>
    <property type="match status" value="1"/>
</dbReference>
<keyword evidence="4" id="KW-0408">Iron</keyword>
<dbReference type="GO" id="GO:0005829">
    <property type="term" value="C:cytosol"/>
    <property type="evidence" value="ECO:0007669"/>
    <property type="project" value="TreeGrafter"/>
</dbReference>
<comment type="cofactor">
    <cofactor evidence="1">
        <name>[4Fe-4S] cluster</name>
        <dbReference type="ChEBI" id="CHEBI:49883"/>
    </cofactor>
</comment>